<reference evidence="2" key="1">
    <citation type="journal article" date="2022" name="DNA Res.">
        <title>Genome analysis of five recently described species of the CUG-Ser clade uncovers Candida theae as a new hybrid lineage with pathogenic potential in the Candida parapsilosis species complex.</title>
        <authorList>
            <person name="Mixao V."/>
            <person name="Del Olmo V."/>
            <person name="Hegedusova E."/>
            <person name="Saus E."/>
            <person name="Pryszcz L."/>
            <person name="Cillingova A."/>
            <person name="Nosek J."/>
            <person name="Gabaldon T."/>
        </authorList>
    </citation>
    <scope>NUCLEOTIDE SEQUENCE</scope>
    <source>
        <strain evidence="2">CBS 10844</strain>
    </source>
</reference>
<dbReference type="Pfam" id="PF16278">
    <property type="entry name" value="zf-C2HE"/>
    <property type="match status" value="1"/>
</dbReference>
<name>A0AAI9SW31_9ASCO</name>
<accession>A0AAI9SW31</accession>
<sequence length="258" mass="30383">MSFRDALQKIINQPEKHESVLFFDKNVVIIKDLFPKSFRHLLVIPRASDVSHQHPLEVFNTHYQAFTGEELYKQLGEYVEEARSMILDSLSKEFNIKEEDKEAFIQRQYDFVKTGVHSVPSLRNLHIHVMTSDFNTPYMKNKKHYNSFNTKFFVAFEELDPFYNEKYCNLVNKFSDFDSDSDAPISGESDDESTMFIKHSKDETFLQNLIKNTPFKCSSCSETFGNSMVRLKEHLKIEFSKRFDLFDCDLETLKINNF</sequence>
<proteinExistence type="predicted"/>
<dbReference type="GO" id="GO:0003725">
    <property type="term" value="F:double-stranded RNA binding"/>
    <property type="evidence" value="ECO:0007669"/>
    <property type="project" value="TreeGrafter"/>
</dbReference>
<dbReference type="InterPro" id="IPR036265">
    <property type="entry name" value="HIT-like_sf"/>
</dbReference>
<dbReference type="RefSeq" id="XP_049179532.1">
    <property type="nucleotide sequence ID" value="XM_049324751.1"/>
</dbReference>
<protein>
    <submittedName>
        <fullName evidence="2">HNT3</fullName>
    </submittedName>
</protein>
<dbReference type="InterPro" id="IPR032566">
    <property type="entry name" value="Znf-C2HE"/>
</dbReference>
<dbReference type="EMBL" id="JAHUZD010000120">
    <property type="protein sequence ID" value="KAI3403785.2"/>
    <property type="molecule type" value="Genomic_DNA"/>
</dbReference>
<dbReference type="Proteomes" id="UP001202479">
    <property type="component" value="Unassembled WGS sequence"/>
</dbReference>
<dbReference type="SUPFAM" id="SSF54197">
    <property type="entry name" value="HIT-like"/>
    <property type="match status" value="1"/>
</dbReference>
<dbReference type="Gene3D" id="3.30.428.10">
    <property type="entry name" value="HIT-like"/>
    <property type="match status" value="1"/>
</dbReference>
<evidence type="ECO:0000313" key="3">
    <source>
        <dbReference type="Proteomes" id="UP001202479"/>
    </source>
</evidence>
<dbReference type="GO" id="GO:0003697">
    <property type="term" value="F:single-stranded DNA binding"/>
    <property type="evidence" value="ECO:0007669"/>
    <property type="project" value="TreeGrafter"/>
</dbReference>
<evidence type="ECO:0000259" key="1">
    <source>
        <dbReference type="Pfam" id="PF16278"/>
    </source>
</evidence>
<dbReference type="PANTHER" id="PTHR12486">
    <property type="entry name" value="APRATAXIN-RELATED"/>
    <property type="match status" value="1"/>
</dbReference>
<dbReference type="GO" id="GO:0033699">
    <property type="term" value="F:DNA 5'-adenosine monophosphate hydrolase activity"/>
    <property type="evidence" value="ECO:0007669"/>
    <property type="project" value="TreeGrafter"/>
</dbReference>
<comment type="caution">
    <text evidence="2">The sequence shown here is derived from an EMBL/GenBank/DDBJ whole genome shotgun (WGS) entry which is preliminary data.</text>
</comment>
<evidence type="ECO:0000313" key="2">
    <source>
        <dbReference type="EMBL" id="KAI3403785.2"/>
    </source>
</evidence>
<keyword evidence="3" id="KW-1185">Reference proteome</keyword>
<dbReference type="Pfam" id="PF11969">
    <property type="entry name" value="DcpS_C"/>
    <property type="match status" value="1"/>
</dbReference>
<dbReference type="GO" id="GO:1990165">
    <property type="term" value="F:single-strand break-containing DNA binding"/>
    <property type="evidence" value="ECO:0007669"/>
    <property type="project" value="TreeGrafter"/>
</dbReference>
<dbReference type="GO" id="GO:0000012">
    <property type="term" value="P:single strand break repair"/>
    <property type="evidence" value="ECO:0007669"/>
    <property type="project" value="TreeGrafter"/>
</dbReference>
<feature type="domain" description="Aprataxin C2HE/C2H2/C2HC zinc finger" evidence="1">
    <location>
        <begin position="149"/>
        <end position="241"/>
    </location>
</feature>
<dbReference type="PANTHER" id="PTHR12486:SF4">
    <property type="entry name" value="APRATAXIN"/>
    <property type="match status" value="1"/>
</dbReference>
<dbReference type="GeneID" id="73381035"/>
<dbReference type="GO" id="GO:0005634">
    <property type="term" value="C:nucleus"/>
    <property type="evidence" value="ECO:0007669"/>
    <property type="project" value="TreeGrafter"/>
</dbReference>
<gene>
    <name evidence="2" type="ORF">KGF56_003420</name>
</gene>
<organism evidence="2 3">
    <name type="scientific">Candida oxycetoniae</name>
    <dbReference type="NCBI Taxonomy" id="497107"/>
    <lineage>
        <taxon>Eukaryota</taxon>
        <taxon>Fungi</taxon>
        <taxon>Dikarya</taxon>
        <taxon>Ascomycota</taxon>
        <taxon>Saccharomycotina</taxon>
        <taxon>Pichiomycetes</taxon>
        <taxon>Debaryomycetaceae</taxon>
        <taxon>Candida/Lodderomyces clade</taxon>
        <taxon>Candida</taxon>
    </lineage>
</organism>
<dbReference type="GO" id="GO:0030983">
    <property type="term" value="F:mismatched DNA binding"/>
    <property type="evidence" value="ECO:0007669"/>
    <property type="project" value="TreeGrafter"/>
</dbReference>
<dbReference type="AlphaFoldDB" id="A0AAI9SW31"/>